<gene>
    <name evidence="1" type="ORF">ECPE_LOCUS17777</name>
</gene>
<organism evidence="3">
    <name type="scientific">Echinostoma caproni</name>
    <dbReference type="NCBI Taxonomy" id="27848"/>
    <lineage>
        <taxon>Eukaryota</taxon>
        <taxon>Metazoa</taxon>
        <taxon>Spiralia</taxon>
        <taxon>Lophotrochozoa</taxon>
        <taxon>Platyhelminthes</taxon>
        <taxon>Trematoda</taxon>
        <taxon>Digenea</taxon>
        <taxon>Plagiorchiida</taxon>
        <taxon>Echinostomata</taxon>
        <taxon>Echinostomatoidea</taxon>
        <taxon>Echinostomatidae</taxon>
        <taxon>Echinostoma</taxon>
    </lineage>
</organism>
<protein>
    <submittedName>
        <fullName evidence="1 3">Uncharacterized protein</fullName>
    </submittedName>
</protein>
<dbReference type="OrthoDB" id="6320517at2759"/>
<evidence type="ECO:0000313" key="1">
    <source>
        <dbReference type="EMBL" id="VDP95089.1"/>
    </source>
</evidence>
<dbReference type="Proteomes" id="UP000272942">
    <property type="component" value="Unassembled WGS sequence"/>
</dbReference>
<evidence type="ECO:0000313" key="2">
    <source>
        <dbReference type="Proteomes" id="UP000272942"/>
    </source>
</evidence>
<dbReference type="AlphaFoldDB" id="A0A183BEZ2"/>
<reference evidence="3" key="1">
    <citation type="submission" date="2016-06" db="UniProtKB">
        <authorList>
            <consortium name="WormBaseParasite"/>
        </authorList>
    </citation>
    <scope>IDENTIFICATION</scope>
</reference>
<proteinExistence type="predicted"/>
<evidence type="ECO:0000313" key="3">
    <source>
        <dbReference type="WBParaSite" id="ECPE_0001782201-mRNA-1"/>
    </source>
</evidence>
<sequence length="118" mass="13241">MLRRRSRAWKHYRTSNSGYDEYRLVRNQCSAAKVAKRRIFEERLAAESATVPRRLVAYLKRRTRTVPGLPSLVENGVTADTDVDKAGVLAGHYASVYTGADIWNSPPSPPHQVVFAPS</sequence>
<dbReference type="EMBL" id="UZAN01071517">
    <property type="protein sequence ID" value="VDP95089.1"/>
    <property type="molecule type" value="Genomic_DNA"/>
</dbReference>
<name>A0A183BEZ2_9TREM</name>
<accession>A0A183BEZ2</accession>
<keyword evidence="2" id="KW-1185">Reference proteome</keyword>
<dbReference type="WBParaSite" id="ECPE_0001782201-mRNA-1">
    <property type="protein sequence ID" value="ECPE_0001782201-mRNA-1"/>
    <property type="gene ID" value="ECPE_0001782201"/>
</dbReference>
<reference evidence="1 2" key="2">
    <citation type="submission" date="2018-11" db="EMBL/GenBank/DDBJ databases">
        <authorList>
            <consortium name="Pathogen Informatics"/>
        </authorList>
    </citation>
    <scope>NUCLEOTIDE SEQUENCE [LARGE SCALE GENOMIC DNA]</scope>
    <source>
        <strain evidence="1 2">Egypt</strain>
    </source>
</reference>